<sequence>MRKTIKQMGYRLLMSNKLSQSVAVKVSNIAFPGSAAYWENRYRKNGNSGVGSYGKSAAYKASVINKFAAENNIRKVIELGCGDGNQLKQFEFPLYLGLDVSATAIEKCVAIFKQDNSKRFYIYNETTFAANPELFTADLVLSLDVIYHLLEDEVYENYMQKLFSSSSRFVIIYAWDVDGKQKYHVRHRKFSEWIALYKKDWHLVKRITNNTALTCDFFIYEKVDSL</sequence>
<dbReference type="Gene3D" id="3.40.50.150">
    <property type="entry name" value="Vaccinia Virus protein VP39"/>
    <property type="match status" value="1"/>
</dbReference>
<accession>A0A5J5I9W9</accession>
<dbReference type="SUPFAM" id="SSF53335">
    <property type="entry name" value="S-adenosyl-L-methionine-dependent methyltransferases"/>
    <property type="match status" value="1"/>
</dbReference>
<reference evidence="2 3" key="1">
    <citation type="submission" date="2019-09" db="EMBL/GenBank/DDBJ databases">
        <title>Draft genome sequence of Ginsengibacter sp. BR5-29.</title>
        <authorList>
            <person name="Im W.-T."/>
        </authorList>
    </citation>
    <scope>NUCLEOTIDE SEQUENCE [LARGE SCALE GENOMIC DNA]</scope>
    <source>
        <strain evidence="2 3">BR5-29</strain>
    </source>
</reference>
<dbReference type="EMBL" id="VYQF01000013">
    <property type="protein sequence ID" value="KAA9034604.1"/>
    <property type="molecule type" value="Genomic_DNA"/>
</dbReference>
<feature type="domain" description="Methyltransferase" evidence="1">
    <location>
        <begin position="75"/>
        <end position="200"/>
    </location>
</feature>
<dbReference type="InterPro" id="IPR029063">
    <property type="entry name" value="SAM-dependent_MTases_sf"/>
</dbReference>
<protein>
    <submittedName>
        <fullName evidence="2">Class I SAM-dependent methyltransferase</fullName>
    </submittedName>
</protein>
<organism evidence="2 3">
    <name type="scientific">Ginsengibacter hankyongi</name>
    <dbReference type="NCBI Taxonomy" id="2607284"/>
    <lineage>
        <taxon>Bacteria</taxon>
        <taxon>Pseudomonadati</taxon>
        <taxon>Bacteroidota</taxon>
        <taxon>Chitinophagia</taxon>
        <taxon>Chitinophagales</taxon>
        <taxon>Chitinophagaceae</taxon>
        <taxon>Ginsengibacter</taxon>
    </lineage>
</organism>
<name>A0A5J5I9W9_9BACT</name>
<keyword evidence="3" id="KW-1185">Reference proteome</keyword>
<dbReference type="Proteomes" id="UP000326903">
    <property type="component" value="Unassembled WGS sequence"/>
</dbReference>
<dbReference type="GO" id="GO:0008168">
    <property type="term" value="F:methyltransferase activity"/>
    <property type="evidence" value="ECO:0007669"/>
    <property type="project" value="UniProtKB-KW"/>
</dbReference>
<gene>
    <name evidence="2" type="ORF">FW778_21580</name>
</gene>
<proteinExistence type="predicted"/>
<keyword evidence="2" id="KW-0808">Transferase</keyword>
<evidence type="ECO:0000313" key="2">
    <source>
        <dbReference type="EMBL" id="KAA9034604.1"/>
    </source>
</evidence>
<dbReference type="RefSeq" id="WP_150416976.1">
    <property type="nucleotide sequence ID" value="NZ_VYQF01000013.1"/>
</dbReference>
<evidence type="ECO:0000313" key="3">
    <source>
        <dbReference type="Proteomes" id="UP000326903"/>
    </source>
</evidence>
<dbReference type="InterPro" id="IPR025714">
    <property type="entry name" value="Methyltranfer_dom"/>
</dbReference>
<dbReference type="GO" id="GO:0032259">
    <property type="term" value="P:methylation"/>
    <property type="evidence" value="ECO:0007669"/>
    <property type="project" value="UniProtKB-KW"/>
</dbReference>
<comment type="caution">
    <text evidence="2">The sequence shown here is derived from an EMBL/GenBank/DDBJ whole genome shotgun (WGS) entry which is preliminary data.</text>
</comment>
<dbReference type="Pfam" id="PF13847">
    <property type="entry name" value="Methyltransf_31"/>
    <property type="match status" value="1"/>
</dbReference>
<dbReference type="AlphaFoldDB" id="A0A5J5I9W9"/>
<evidence type="ECO:0000259" key="1">
    <source>
        <dbReference type="Pfam" id="PF13847"/>
    </source>
</evidence>
<keyword evidence="2" id="KW-0489">Methyltransferase</keyword>